<keyword evidence="3" id="KW-0560">Oxidoreductase</keyword>
<dbReference type="InterPro" id="IPR036683">
    <property type="entry name" value="CO_DH_flav_C_dom_sf"/>
</dbReference>
<evidence type="ECO:0000313" key="6">
    <source>
        <dbReference type="Proteomes" id="UP000240681"/>
    </source>
</evidence>
<dbReference type="InterPro" id="IPR051312">
    <property type="entry name" value="Diverse_Substr_Oxidored"/>
</dbReference>
<dbReference type="InterPro" id="IPR005107">
    <property type="entry name" value="CO_DH_flav_C"/>
</dbReference>
<dbReference type="AlphaFoldDB" id="A0A2R6B3Z0"/>
<dbReference type="FunFam" id="3.30.465.10:FF:000017">
    <property type="entry name" value="Xanthine dehydrogenase, FAD binding subunit"/>
    <property type="match status" value="1"/>
</dbReference>
<dbReference type="Gene3D" id="3.30.43.10">
    <property type="entry name" value="Uridine Diphospho-n-acetylenolpyruvylglucosamine Reductase, domain 2"/>
    <property type="match status" value="1"/>
</dbReference>
<proteinExistence type="predicted"/>
<dbReference type="InterPro" id="IPR016169">
    <property type="entry name" value="FAD-bd_PCMH_sub2"/>
</dbReference>
<dbReference type="Proteomes" id="UP000240681">
    <property type="component" value="Unassembled WGS sequence"/>
</dbReference>
<dbReference type="SMART" id="SM01092">
    <property type="entry name" value="CO_deh_flav_C"/>
    <property type="match status" value="1"/>
</dbReference>
<evidence type="ECO:0000256" key="3">
    <source>
        <dbReference type="ARBA" id="ARBA00023002"/>
    </source>
</evidence>
<keyword evidence="1" id="KW-0285">Flavoprotein</keyword>
<dbReference type="GO" id="GO:0016491">
    <property type="term" value="F:oxidoreductase activity"/>
    <property type="evidence" value="ECO:0007669"/>
    <property type="project" value="UniProtKB-KW"/>
</dbReference>
<evidence type="ECO:0000256" key="1">
    <source>
        <dbReference type="ARBA" id="ARBA00022630"/>
    </source>
</evidence>
<dbReference type="Gene3D" id="3.30.390.50">
    <property type="entry name" value="CO dehydrogenase flavoprotein, C-terminal domain"/>
    <property type="match status" value="1"/>
</dbReference>
<dbReference type="SUPFAM" id="SSF56176">
    <property type="entry name" value="FAD-binding/transporter-associated domain-like"/>
    <property type="match status" value="1"/>
</dbReference>
<dbReference type="EMBL" id="NEXK01000109">
    <property type="protein sequence ID" value="PSN93377.1"/>
    <property type="molecule type" value="Genomic_DNA"/>
</dbReference>
<dbReference type="PANTHER" id="PTHR42659">
    <property type="entry name" value="XANTHINE DEHYDROGENASE SUBUNIT C-RELATED"/>
    <property type="match status" value="1"/>
</dbReference>
<protein>
    <recommendedName>
        <fullName evidence="4">FAD-binding PCMH-type domain-containing protein</fullName>
    </recommendedName>
</protein>
<name>A0A2R6B3Z0_9ARCH</name>
<dbReference type="Pfam" id="PF03450">
    <property type="entry name" value="CO_deh_flav_C"/>
    <property type="match status" value="1"/>
</dbReference>
<dbReference type="SUPFAM" id="SSF55447">
    <property type="entry name" value="CO dehydrogenase flavoprotein C-terminal domain-like"/>
    <property type="match status" value="1"/>
</dbReference>
<dbReference type="GO" id="GO:0071949">
    <property type="term" value="F:FAD binding"/>
    <property type="evidence" value="ECO:0007669"/>
    <property type="project" value="InterPro"/>
</dbReference>
<organism evidence="5 6">
    <name type="scientific">Candidatus Marsarchaeota G2 archaeon ECH_B_SAG-C16</name>
    <dbReference type="NCBI Taxonomy" id="1978163"/>
    <lineage>
        <taxon>Archaea</taxon>
        <taxon>Candidatus Marsarchaeota</taxon>
        <taxon>Candidatus Marsarchaeota group 2</taxon>
    </lineage>
</organism>
<evidence type="ECO:0000313" key="5">
    <source>
        <dbReference type="EMBL" id="PSN93377.1"/>
    </source>
</evidence>
<dbReference type="Gene3D" id="3.30.465.10">
    <property type="match status" value="1"/>
</dbReference>
<accession>A0A2R6B3Z0</accession>
<dbReference type="PROSITE" id="PS51387">
    <property type="entry name" value="FAD_PCMH"/>
    <property type="match status" value="1"/>
</dbReference>
<dbReference type="InterPro" id="IPR016167">
    <property type="entry name" value="FAD-bd_PCMH_sub1"/>
</dbReference>
<evidence type="ECO:0000256" key="2">
    <source>
        <dbReference type="ARBA" id="ARBA00022827"/>
    </source>
</evidence>
<reference evidence="5 6" key="1">
    <citation type="submission" date="2017-04" db="EMBL/GenBank/DDBJ databases">
        <title>Novel microbial lineages endemic to geothermal iron-oxide mats fill important gaps in the evolutionary history of Archaea.</title>
        <authorList>
            <person name="Jay Z.J."/>
            <person name="Beam J.P."/>
            <person name="Dlakic M."/>
            <person name="Rusch D.B."/>
            <person name="Kozubal M.A."/>
            <person name="Inskeep W.P."/>
        </authorList>
    </citation>
    <scope>NUCLEOTIDE SEQUENCE [LARGE SCALE GENOMIC DNA]</scope>
    <source>
        <strain evidence="5">ECH_B_SAG-C16</strain>
    </source>
</reference>
<feature type="domain" description="FAD-binding PCMH-type" evidence="4">
    <location>
        <begin position="20"/>
        <end position="196"/>
    </location>
</feature>
<dbReference type="PANTHER" id="PTHR42659:SF2">
    <property type="entry name" value="XANTHINE DEHYDROGENASE SUBUNIT C-RELATED"/>
    <property type="match status" value="1"/>
</dbReference>
<keyword evidence="2" id="KW-0274">FAD</keyword>
<dbReference type="Pfam" id="PF00941">
    <property type="entry name" value="FAD_binding_5"/>
    <property type="match status" value="1"/>
</dbReference>
<sequence length="302" mass="32510">MEVNFRKLFKLRGLFNSKHMRPASFSVFRPLSLKEAVGVLSENDDAKVLAGGQSLIPMMKLRVFSPPKLVSLQRVKEIQPSISDEGNYISINSLTTYEDIAHNSDVRQKLPALAKAAGEVADQQIRNRGTIGGNVCHGDSAANLGVTLLALGATLVIEGVRGERKAGIDGFHTGPFSVALEHDEVVKRFEVPYDNSSKQTFMKISKTATTWPMASVAVNISVSGSTVAKARIALGVAGPTVLRAHRAEAYLEGKSLSADVVAKAAELAVDGLNPPSDIHADSEYRAHLLKVLTRRSLESLEV</sequence>
<comment type="caution">
    <text evidence="5">The sequence shown here is derived from an EMBL/GenBank/DDBJ whole genome shotgun (WGS) entry which is preliminary data.</text>
</comment>
<gene>
    <name evidence="5" type="ORF">B9Q09_05985</name>
</gene>
<evidence type="ECO:0000259" key="4">
    <source>
        <dbReference type="PROSITE" id="PS51387"/>
    </source>
</evidence>
<dbReference type="InterPro" id="IPR016166">
    <property type="entry name" value="FAD-bd_PCMH"/>
</dbReference>
<dbReference type="InterPro" id="IPR002346">
    <property type="entry name" value="Mopterin_DH_FAD-bd"/>
</dbReference>
<dbReference type="InterPro" id="IPR036318">
    <property type="entry name" value="FAD-bd_PCMH-like_sf"/>
</dbReference>